<dbReference type="InterPro" id="IPR036271">
    <property type="entry name" value="Tet_transcr_reg_TetR-rel_C_sf"/>
</dbReference>
<protein>
    <submittedName>
        <fullName evidence="7">TetR/AcrR family transcriptional regulator</fullName>
    </submittedName>
</protein>
<feature type="region of interest" description="Disordered" evidence="5">
    <location>
        <begin position="190"/>
        <end position="209"/>
    </location>
</feature>
<evidence type="ECO:0000256" key="4">
    <source>
        <dbReference type="PROSITE-ProRule" id="PRU00335"/>
    </source>
</evidence>
<dbReference type="Proteomes" id="UP000659172">
    <property type="component" value="Unassembled WGS sequence"/>
</dbReference>
<evidence type="ECO:0000256" key="3">
    <source>
        <dbReference type="ARBA" id="ARBA00023163"/>
    </source>
</evidence>
<keyword evidence="8" id="KW-1185">Reference proteome</keyword>
<dbReference type="InterPro" id="IPR009057">
    <property type="entry name" value="Homeodomain-like_sf"/>
</dbReference>
<sequence length="209" mass="22877">MARMVAERADAIAPLAEVFREHGYEGASLALIGKATGLGKGSLYHFFPNGKEEMVRAVLGEIGQWFEDAVYSPLRNESDVNGAIRAMLASTDQYFRSGRRVCLVGALAVANTRDLFAQAIRGYFVAWVDALQSALIRQGREADQSRLLAEEAVLAIQGAIILSRAMDDPAVFQRAIDQLRGRLVIENDTSNYEGTTDVSPQNEGRLVQD</sequence>
<feature type="compositionally biased region" description="Polar residues" evidence="5">
    <location>
        <begin position="190"/>
        <end position="202"/>
    </location>
</feature>
<dbReference type="RefSeq" id="WP_176952539.1">
    <property type="nucleotide sequence ID" value="NZ_JABXYK010000031.1"/>
</dbReference>
<evidence type="ECO:0000256" key="1">
    <source>
        <dbReference type="ARBA" id="ARBA00023015"/>
    </source>
</evidence>
<dbReference type="EMBL" id="JABXYK010000031">
    <property type="protein sequence ID" value="NVP58648.1"/>
    <property type="molecule type" value="Genomic_DNA"/>
</dbReference>
<feature type="domain" description="HTH tetR-type" evidence="6">
    <location>
        <begin position="5"/>
        <end position="65"/>
    </location>
</feature>
<dbReference type="PANTHER" id="PTHR47506">
    <property type="entry name" value="TRANSCRIPTIONAL REGULATORY PROTEIN"/>
    <property type="match status" value="1"/>
</dbReference>
<dbReference type="Gene3D" id="1.10.357.10">
    <property type="entry name" value="Tetracycline Repressor, domain 2"/>
    <property type="match status" value="1"/>
</dbReference>
<keyword evidence="1" id="KW-0805">Transcription regulation</keyword>
<reference evidence="7 8" key="1">
    <citation type="submission" date="2020-06" db="EMBL/GenBank/DDBJ databases">
        <title>Rhizobium sp.nov. isolated from the tomato plant.</title>
        <authorList>
            <person name="Thin K.K."/>
            <person name="Zhang X."/>
            <person name="He S."/>
        </authorList>
    </citation>
    <scope>NUCLEOTIDE SEQUENCE [LARGE SCALE GENOMIC DNA]</scope>
    <source>
        <strain evidence="7 8">DBTS2</strain>
    </source>
</reference>
<feature type="DNA-binding region" description="H-T-H motif" evidence="4">
    <location>
        <begin position="28"/>
        <end position="47"/>
    </location>
</feature>
<proteinExistence type="predicted"/>
<comment type="caution">
    <text evidence="7">The sequence shown here is derived from an EMBL/GenBank/DDBJ whole genome shotgun (WGS) entry which is preliminary data.</text>
</comment>
<organism evidence="7 8">
    <name type="scientific">Mycoplana rhizolycopersici</name>
    <dbReference type="NCBI Taxonomy" id="2746702"/>
    <lineage>
        <taxon>Bacteria</taxon>
        <taxon>Pseudomonadati</taxon>
        <taxon>Pseudomonadota</taxon>
        <taxon>Alphaproteobacteria</taxon>
        <taxon>Hyphomicrobiales</taxon>
        <taxon>Rhizobiaceae</taxon>
        <taxon>Mycoplana</taxon>
    </lineage>
</organism>
<gene>
    <name evidence="7" type="ORF">HV823_25800</name>
</gene>
<evidence type="ECO:0000256" key="2">
    <source>
        <dbReference type="ARBA" id="ARBA00023125"/>
    </source>
</evidence>
<dbReference type="Pfam" id="PF21993">
    <property type="entry name" value="TetR_C_13_2"/>
    <property type="match status" value="1"/>
</dbReference>
<dbReference type="InterPro" id="IPR054156">
    <property type="entry name" value="YxaF_TetR_C"/>
</dbReference>
<dbReference type="InterPro" id="IPR001647">
    <property type="entry name" value="HTH_TetR"/>
</dbReference>
<evidence type="ECO:0000313" key="8">
    <source>
        <dbReference type="Proteomes" id="UP000659172"/>
    </source>
</evidence>
<dbReference type="SUPFAM" id="SSF46689">
    <property type="entry name" value="Homeodomain-like"/>
    <property type="match status" value="1"/>
</dbReference>
<evidence type="ECO:0000256" key="5">
    <source>
        <dbReference type="SAM" id="MobiDB-lite"/>
    </source>
</evidence>
<dbReference type="SUPFAM" id="SSF48498">
    <property type="entry name" value="Tetracyclin repressor-like, C-terminal domain"/>
    <property type="match status" value="1"/>
</dbReference>
<name>A0ABX2QN45_9HYPH</name>
<evidence type="ECO:0000313" key="7">
    <source>
        <dbReference type="EMBL" id="NVP58648.1"/>
    </source>
</evidence>
<accession>A0ABX2QN45</accession>
<dbReference type="PANTHER" id="PTHR47506:SF1">
    <property type="entry name" value="HTH-TYPE TRANSCRIPTIONAL REGULATOR YJDC"/>
    <property type="match status" value="1"/>
</dbReference>
<dbReference type="Pfam" id="PF00440">
    <property type="entry name" value="TetR_N"/>
    <property type="match status" value="1"/>
</dbReference>
<dbReference type="PROSITE" id="PS50977">
    <property type="entry name" value="HTH_TETR_2"/>
    <property type="match status" value="1"/>
</dbReference>
<keyword evidence="3" id="KW-0804">Transcription</keyword>
<keyword evidence="2 4" id="KW-0238">DNA-binding</keyword>
<evidence type="ECO:0000259" key="6">
    <source>
        <dbReference type="PROSITE" id="PS50977"/>
    </source>
</evidence>